<dbReference type="Pfam" id="PF13715">
    <property type="entry name" value="CarbopepD_reg_2"/>
    <property type="match status" value="1"/>
</dbReference>
<sequence length="238" mass="27303">MKKSYLLLIISLIISEISAQTISNGMYFVQKKDIGFQVEVFEFYGTDKFAYVDSGCQGTSFGKGSYQITDDDSLVLTFESDYTSKLHKDYHIQTNASDNLEIDLTIIDEEVPLPGVSVLIKEQNKEFIGDFDGNVNTIINKPTSQITLEIRYVGYHPIEISIPKEASKVSGKISFGYLNSIPKNEKMSFKILKIKNSRITFESVTRSRTFKKVNQWQLARKVKKHMPDFYEKMYADFF</sequence>
<dbReference type="OrthoDB" id="914976at2"/>
<accession>A9DYF9</accession>
<evidence type="ECO:0000313" key="3">
    <source>
        <dbReference type="Proteomes" id="UP000002945"/>
    </source>
</evidence>
<feature type="signal peptide" evidence="1">
    <location>
        <begin position="1"/>
        <end position="19"/>
    </location>
</feature>
<keyword evidence="1" id="KW-0732">Signal</keyword>
<reference evidence="2 3" key="1">
    <citation type="journal article" date="2011" name="J. Bacteriol.">
        <title>Genome sequence of the algicidal bacterium Kordia algicida OT-1.</title>
        <authorList>
            <person name="Lee H.S."/>
            <person name="Kang S.G."/>
            <person name="Kwon K.K."/>
            <person name="Lee J.H."/>
            <person name="Kim S.J."/>
        </authorList>
    </citation>
    <scope>NUCLEOTIDE SEQUENCE [LARGE SCALE GENOMIC DNA]</scope>
    <source>
        <strain evidence="2 3">OT-1</strain>
    </source>
</reference>
<dbReference type="Proteomes" id="UP000002945">
    <property type="component" value="Unassembled WGS sequence"/>
</dbReference>
<evidence type="ECO:0008006" key="4">
    <source>
        <dbReference type="Google" id="ProtNLM"/>
    </source>
</evidence>
<dbReference type="EMBL" id="ABIB01000005">
    <property type="protein sequence ID" value="EDP96127.1"/>
    <property type="molecule type" value="Genomic_DNA"/>
</dbReference>
<evidence type="ECO:0000256" key="1">
    <source>
        <dbReference type="SAM" id="SignalP"/>
    </source>
</evidence>
<name>A9DYF9_9FLAO</name>
<dbReference type="AlphaFoldDB" id="A9DYF9"/>
<gene>
    <name evidence="2" type="ORF">KAOT1_08158</name>
</gene>
<proteinExistence type="predicted"/>
<protein>
    <recommendedName>
        <fullName evidence="4">Carboxypeptidase-like regulatory domain-containing protein</fullName>
    </recommendedName>
</protein>
<dbReference type="HOGENOM" id="CLU_1164654_0_0_10"/>
<organism evidence="2 3">
    <name type="scientific">Kordia algicida OT-1</name>
    <dbReference type="NCBI Taxonomy" id="391587"/>
    <lineage>
        <taxon>Bacteria</taxon>
        <taxon>Pseudomonadati</taxon>
        <taxon>Bacteroidota</taxon>
        <taxon>Flavobacteriia</taxon>
        <taxon>Flavobacteriales</taxon>
        <taxon>Flavobacteriaceae</taxon>
        <taxon>Kordia</taxon>
    </lineage>
</organism>
<evidence type="ECO:0000313" key="2">
    <source>
        <dbReference type="EMBL" id="EDP96127.1"/>
    </source>
</evidence>
<feature type="chain" id="PRO_5002737885" description="Carboxypeptidase-like regulatory domain-containing protein" evidence="1">
    <location>
        <begin position="20"/>
        <end position="238"/>
    </location>
</feature>
<keyword evidence="3" id="KW-1185">Reference proteome</keyword>
<comment type="caution">
    <text evidence="2">The sequence shown here is derived from an EMBL/GenBank/DDBJ whole genome shotgun (WGS) entry which is preliminary data.</text>
</comment>
<dbReference type="RefSeq" id="WP_007094197.1">
    <property type="nucleotide sequence ID" value="NZ_CP142125.1"/>
</dbReference>